<proteinExistence type="inferred from homology"/>
<evidence type="ECO:0000313" key="4">
    <source>
        <dbReference type="Proteomes" id="UP001230156"/>
    </source>
</evidence>
<dbReference type="InterPro" id="IPR002347">
    <property type="entry name" value="SDR_fam"/>
</dbReference>
<dbReference type="Pfam" id="PF00106">
    <property type="entry name" value="adh_short"/>
    <property type="match status" value="1"/>
</dbReference>
<sequence length="253" mass="25889">MQINGMAAVVTGGGSGMGADVARHLTALGAKVAVLDVNTAGVESVAQEIGGIACTCDISKADSAEAALAKAKAAHGPARILVNVAGILIPGRILGKDGPLPLEKFSKVIEVNLIGTFNMMRLAAADMAGMEPLADNERGVIINTSSVAAYEGQIGQAAYAASKAGIVGLTLPAARDLARSGIRVNAIAPGLVATPMMLNLPPDIQKALGDSVPFPQRLAEAREFSRLVAHMIENVMLNGEVVRLDGALRLAPK</sequence>
<reference evidence="4" key="1">
    <citation type="submission" date="2023-08" db="EMBL/GenBank/DDBJ databases">
        <title>Rhodospirillaceae gen. nov., a novel taxon isolated from the Yangtze River Yuezi River estuary sludge.</title>
        <authorList>
            <person name="Ruan L."/>
        </authorList>
    </citation>
    <scope>NUCLEOTIDE SEQUENCE [LARGE SCALE GENOMIC DNA]</scope>
    <source>
        <strain evidence="4">R-7</strain>
    </source>
</reference>
<evidence type="ECO:0000256" key="1">
    <source>
        <dbReference type="ARBA" id="ARBA00023002"/>
    </source>
</evidence>
<accession>A0ABU0YNG2</accession>
<gene>
    <name evidence="3" type="ORF">Q8A70_16340</name>
</gene>
<dbReference type="Gene3D" id="3.40.50.720">
    <property type="entry name" value="NAD(P)-binding Rossmann-like Domain"/>
    <property type="match status" value="1"/>
</dbReference>
<dbReference type="SUPFAM" id="SSF51735">
    <property type="entry name" value="NAD(P)-binding Rossmann-fold domains"/>
    <property type="match status" value="1"/>
</dbReference>
<dbReference type="PRINTS" id="PR00081">
    <property type="entry name" value="GDHRDH"/>
</dbReference>
<protein>
    <submittedName>
        <fullName evidence="3">SDR family NAD(P)-dependent oxidoreductase</fullName>
    </submittedName>
</protein>
<dbReference type="Proteomes" id="UP001230156">
    <property type="component" value="Unassembled WGS sequence"/>
</dbReference>
<evidence type="ECO:0000256" key="2">
    <source>
        <dbReference type="RuleBase" id="RU000363"/>
    </source>
</evidence>
<keyword evidence="1" id="KW-0560">Oxidoreductase</keyword>
<dbReference type="PRINTS" id="PR00080">
    <property type="entry name" value="SDRFAMILY"/>
</dbReference>
<comment type="similarity">
    <text evidence="2">Belongs to the short-chain dehydrogenases/reductases (SDR) family.</text>
</comment>
<comment type="caution">
    <text evidence="3">The sequence shown here is derived from an EMBL/GenBank/DDBJ whole genome shotgun (WGS) entry which is preliminary data.</text>
</comment>
<dbReference type="InterPro" id="IPR036291">
    <property type="entry name" value="NAD(P)-bd_dom_sf"/>
</dbReference>
<name>A0ABU0YNG2_9PROT</name>
<dbReference type="InterPro" id="IPR020904">
    <property type="entry name" value="Sc_DH/Rdtase_CS"/>
</dbReference>
<dbReference type="PANTHER" id="PTHR43658">
    <property type="entry name" value="SHORT-CHAIN DEHYDROGENASE/REDUCTASE"/>
    <property type="match status" value="1"/>
</dbReference>
<dbReference type="RefSeq" id="WP_379957056.1">
    <property type="nucleotide sequence ID" value="NZ_JAUYVI010000005.1"/>
</dbReference>
<organism evidence="3 4">
    <name type="scientific">Dongia sedimenti</name>
    <dbReference type="NCBI Taxonomy" id="3064282"/>
    <lineage>
        <taxon>Bacteria</taxon>
        <taxon>Pseudomonadati</taxon>
        <taxon>Pseudomonadota</taxon>
        <taxon>Alphaproteobacteria</taxon>
        <taxon>Rhodospirillales</taxon>
        <taxon>Dongiaceae</taxon>
        <taxon>Dongia</taxon>
    </lineage>
</organism>
<dbReference type="PANTHER" id="PTHR43658:SF8">
    <property type="entry name" value="17-BETA-HYDROXYSTEROID DEHYDROGENASE 14-RELATED"/>
    <property type="match status" value="1"/>
</dbReference>
<dbReference type="EMBL" id="JAUYVI010000005">
    <property type="protein sequence ID" value="MDQ7249258.1"/>
    <property type="molecule type" value="Genomic_DNA"/>
</dbReference>
<keyword evidence="4" id="KW-1185">Reference proteome</keyword>
<evidence type="ECO:0000313" key="3">
    <source>
        <dbReference type="EMBL" id="MDQ7249258.1"/>
    </source>
</evidence>
<dbReference type="PROSITE" id="PS00061">
    <property type="entry name" value="ADH_SHORT"/>
    <property type="match status" value="1"/>
</dbReference>